<dbReference type="Gene3D" id="3.40.50.1820">
    <property type="entry name" value="alpha/beta hydrolase"/>
    <property type="match status" value="1"/>
</dbReference>
<accession>A0A0D2FWG8</accession>
<comment type="similarity">
    <text evidence="1">Belongs to the IWR1/SLC7A6OS family.</text>
</comment>
<feature type="compositionally biased region" description="Acidic residues" evidence="2">
    <location>
        <begin position="593"/>
        <end position="607"/>
    </location>
</feature>
<evidence type="ECO:0000259" key="3">
    <source>
        <dbReference type="Pfam" id="PF08574"/>
    </source>
</evidence>
<keyword evidence="5" id="KW-1185">Reference proteome</keyword>
<dbReference type="AlphaFoldDB" id="A0A0D2FWG8"/>
<dbReference type="EMBL" id="KN847477">
    <property type="protein sequence ID" value="KIX06512.1"/>
    <property type="molecule type" value="Genomic_DNA"/>
</dbReference>
<dbReference type="PANTHER" id="PTHR28063">
    <property type="entry name" value="RNA POLYMERASE II NUCLEAR LOCALIZATION PROTEIN IWR1"/>
    <property type="match status" value="1"/>
</dbReference>
<proteinExistence type="inferred from homology"/>
<feature type="compositionally biased region" description="Polar residues" evidence="2">
    <location>
        <begin position="309"/>
        <end position="328"/>
    </location>
</feature>
<feature type="compositionally biased region" description="Basic and acidic residues" evidence="2">
    <location>
        <begin position="296"/>
        <end position="308"/>
    </location>
</feature>
<sequence length="614" mass="68683">MAMQSGPGSDRILQHAQTLIQHLYSDRSLHGALDRPIIFICHSLGGIVVKRALVYSESRTSPSTSHLHSIFTCTYSILFFGTPHHGTGKARLLGNLQQIAATIIPKRILHTESNLVKALEEESETLQKITDHSVALMTRFRALFLWEQDRTAILNDYVVEESGAAPSVAVLQRTTEGCADPTGIVTRGFALWSKRYGAAMSLPPERISIKRRRQDEPVDTLYLEHGTAPDKKRRVTDFYFQRVRDEIIAPISSREKTFWPKSPQPTPLGVPAVRWTSPGEERRDLKKLKASIQAKADTDSSGKAKENQEQSTTPAVDTGGPSTPISSETLQGARRFHLTSHLSSALSPHASGGIRKHKTSIRPPLATFVERHVATFSHEQNPLYRDKPVDKLLETLKGNDVEDLISGAAQEPRLETLQSSNRKTTATFLQASHKTVKTGTSIKDHPSTWDHESDQLADELAALAMELDPGLVQEAGPEKSSLTVPDPPDMLMISKDQEDDYVYETYIRVRYDDETQNPPHGANPRTNIGLLIIEEEDEGLWQKYVDSEDDTDWDEEDSNAEDNPSNDYPEEEISSDDEYGYNVYKYRHHGSDDEAYDDGDDDDDDDDGGRNSQW</sequence>
<reference evidence="4 5" key="1">
    <citation type="submission" date="2015-01" db="EMBL/GenBank/DDBJ databases">
        <title>The Genome Sequence of Rhinocladiella mackenzie CBS 650.93.</title>
        <authorList>
            <consortium name="The Broad Institute Genomics Platform"/>
            <person name="Cuomo C."/>
            <person name="de Hoog S."/>
            <person name="Gorbushina A."/>
            <person name="Stielow B."/>
            <person name="Teixiera M."/>
            <person name="Abouelleil A."/>
            <person name="Chapman S.B."/>
            <person name="Priest M."/>
            <person name="Young S.K."/>
            <person name="Wortman J."/>
            <person name="Nusbaum C."/>
            <person name="Birren B."/>
        </authorList>
    </citation>
    <scope>NUCLEOTIDE SEQUENCE [LARGE SCALE GENOMIC DNA]</scope>
    <source>
        <strain evidence="4 5">CBS 650.93</strain>
    </source>
</reference>
<dbReference type="RefSeq" id="XP_013273648.1">
    <property type="nucleotide sequence ID" value="XM_013418194.1"/>
</dbReference>
<feature type="domain" description="Transcription factor Iwr1" evidence="3">
    <location>
        <begin position="499"/>
        <end position="572"/>
    </location>
</feature>
<organism evidence="4 5">
    <name type="scientific">Rhinocladiella mackenziei CBS 650.93</name>
    <dbReference type="NCBI Taxonomy" id="1442369"/>
    <lineage>
        <taxon>Eukaryota</taxon>
        <taxon>Fungi</taxon>
        <taxon>Dikarya</taxon>
        <taxon>Ascomycota</taxon>
        <taxon>Pezizomycotina</taxon>
        <taxon>Eurotiomycetes</taxon>
        <taxon>Chaetothyriomycetidae</taxon>
        <taxon>Chaetothyriales</taxon>
        <taxon>Herpotrichiellaceae</taxon>
        <taxon>Rhinocladiella</taxon>
    </lineage>
</organism>
<dbReference type="HOGENOM" id="CLU_444916_0_0_1"/>
<dbReference type="GeneID" id="25292559"/>
<dbReference type="GO" id="GO:0006606">
    <property type="term" value="P:protein import into nucleus"/>
    <property type="evidence" value="ECO:0007669"/>
    <property type="project" value="InterPro"/>
</dbReference>
<feature type="compositionally biased region" description="Acidic residues" evidence="2">
    <location>
        <begin position="568"/>
        <end position="579"/>
    </location>
</feature>
<dbReference type="GO" id="GO:0005737">
    <property type="term" value="C:cytoplasm"/>
    <property type="evidence" value="ECO:0007669"/>
    <property type="project" value="TreeGrafter"/>
</dbReference>
<dbReference type="OrthoDB" id="6255506at2759"/>
<dbReference type="InterPro" id="IPR029058">
    <property type="entry name" value="AB_hydrolase_fold"/>
</dbReference>
<evidence type="ECO:0000313" key="4">
    <source>
        <dbReference type="EMBL" id="KIX06512.1"/>
    </source>
</evidence>
<dbReference type="Proteomes" id="UP000053617">
    <property type="component" value="Unassembled WGS sequence"/>
</dbReference>
<dbReference type="InterPro" id="IPR040150">
    <property type="entry name" value="Iwr1"/>
</dbReference>
<feature type="region of interest" description="Disordered" evidence="2">
    <location>
        <begin position="548"/>
        <end position="614"/>
    </location>
</feature>
<evidence type="ECO:0000256" key="2">
    <source>
        <dbReference type="SAM" id="MobiDB-lite"/>
    </source>
</evidence>
<dbReference type="Pfam" id="PF08574">
    <property type="entry name" value="Iwr1"/>
    <property type="match status" value="1"/>
</dbReference>
<name>A0A0D2FWG8_9EURO</name>
<gene>
    <name evidence="4" type="ORF">Z518_04488</name>
</gene>
<evidence type="ECO:0000313" key="5">
    <source>
        <dbReference type="Proteomes" id="UP000053617"/>
    </source>
</evidence>
<dbReference type="InterPro" id="IPR013883">
    <property type="entry name" value="TF_Iwr1_dom"/>
</dbReference>
<dbReference type="SUPFAM" id="SSF53474">
    <property type="entry name" value="alpha/beta-Hydrolases"/>
    <property type="match status" value="1"/>
</dbReference>
<protein>
    <recommendedName>
        <fullName evidence="3">Transcription factor Iwr1 domain-containing protein</fullName>
    </recommendedName>
</protein>
<dbReference type="VEuPathDB" id="FungiDB:Z518_04488"/>
<feature type="region of interest" description="Disordered" evidence="2">
    <location>
        <begin position="257"/>
        <end position="328"/>
    </location>
</feature>
<evidence type="ECO:0000256" key="1">
    <source>
        <dbReference type="ARBA" id="ARBA00010218"/>
    </source>
</evidence>
<dbReference type="PANTHER" id="PTHR28063:SF1">
    <property type="entry name" value="RNA POLYMERASE II NUCLEAR LOCALIZATION PROTEIN IWR1"/>
    <property type="match status" value="1"/>
</dbReference>
<feature type="compositionally biased region" description="Acidic residues" evidence="2">
    <location>
        <begin position="548"/>
        <end position="560"/>
    </location>
</feature>